<feature type="transmembrane region" description="Helical" evidence="1">
    <location>
        <begin position="125"/>
        <end position="153"/>
    </location>
</feature>
<keyword evidence="1" id="KW-0812">Transmembrane</keyword>
<evidence type="ECO:0000313" key="3">
    <source>
        <dbReference type="Proteomes" id="UP000007485"/>
    </source>
</evidence>
<keyword evidence="1" id="KW-0472">Membrane</keyword>
<gene>
    <name evidence="2" type="ordered locus">VMUT_1343</name>
</gene>
<proteinExistence type="predicted"/>
<sequence length="157" mass="16429">MRRGLLIVGVILIIVAIVIFVVSTYVVARQVKPATMAVTLSPGDNVTVGTASLGKVLTVVYTDSINQPLETYITVPGILKTIYSNGQYVVAYTVTTGTGTLYLVNNYSVPVTIKYSIIGVSVTSSIIIAGALAFVAIIIGVVGVILAILGAVLRSRK</sequence>
<feature type="transmembrane region" description="Helical" evidence="1">
    <location>
        <begin position="6"/>
        <end position="28"/>
    </location>
</feature>
<dbReference type="STRING" id="985053.VMUT_1343"/>
<dbReference type="GeneID" id="10288995"/>
<dbReference type="RefSeq" id="WP_013604710.1">
    <property type="nucleotide sequence ID" value="NC_015151.1"/>
</dbReference>
<keyword evidence="3" id="KW-1185">Reference proteome</keyword>
<keyword evidence="1" id="KW-1133">Transmembrane helix</keyword>
<protein>
    <submittedName>
        <fullName evidence="2">Uncharacterized protein</fullName>
    </submittedName>
</protein>
<dbReference type="OrthoDB" id="29290at2157"/>
<evidence type="ECO:0000256" key="1">
    <source>
        <dbReference type="SAM" id="Phobius"/>
    </source>
</evidence>
<evidence type="ECO:0000313" key="2">
    <source>
        <dbReference type="EMBL" id="ADY01548.1"/>
    </source>
</evidence>
<reference evidence="2 3" key="1">
    <citation type="journal article" date="2011" name="J. Bacteriol.">
        <title>Complete genome sequence of 'Vulcanisaeta moutnovskia' strain 768-28, a novel member of the hyperthermophilic crenarchaeal genus vulcanisaeta.</title>
        <authorList>
            <person name="Gumerov V.M."/>
            <person name="Mardanov A.V."/>
            <person name="Beletsky A.V."/>
            <person name="Prokofeva M.I."/>
            <person name="Bonch-Osmolovskaya E.A."/>
            <person name="Ravin N.V."/>
            <person name="Skryabin K.G."/>
        </authorList>
    </citation>
    <scope>NUCLEOTIDE SEQUENCE [LARGE SCALE GENOMIC DNA]</scope>
    <source>
        <strain evidence="2 3">768-28</strain>
    </source>
</reference>
<dbReference type="AlphaFoldDB" id="F0QSN1"/>
<name>F0QSN1_VULM7</name>
<dbReference type="EMBL" id="CP002529">
    <property type="protein sequence ID" value="ADY01548.1"/>
    <property type="molecule type" value="Genomic_DNA"/>
</dbReference>
<dbReference type="KEGG" id="vmo:VMUT_1343"/>
<feature type="transmembrane region" description="Helical" evidence="1">
    <location>
        <begin position="88"/>
        <end position="105"/>
    </location>
</feature>
<dbReference type="Proteomes" id="UP000007485">
    <property type="component" value="Chromosome"/>
</dbReference>
<dbReference type="eggNOG" id="arCOG07198">
    <property type="taxonomic scope" value="Archaea"/>
</dbReference>
<accession>F0QSN1</accession>
<organism evidence="2 3">
    <name type="scientific">Vulcanisaeta moutnovskia (strain 768-28)</name>
    <dbReference type="NCBI Taxonomy" id="985053"/>
    <lineage>
        <taxon>Archaea</taxon>
        <taxon>Thermoproteota</taxon>
        <taxon>Thermoprotei</taxon>
        <taxon>Thermoproteales</taxon>
        <taxon>Thermoproteaceae</taxon>
        <taxon>Vulcanisaeta</taxon>
    </lineage>
</organism>
<dbReference type="HOGENOM" id="CLU_1718321_0_0_2"/>